<dbReference type="PROSITE" id="PS51707">
    <property type="entry name" value="CYTH"/>
    <property type="match status" value="1"/>
</dbReference>
<keyword evidence="3" id="KW-1185">Reference proteome</keyword>
<dbReference type="InterPro" id="IPR023577">
    <property type="entry name" value="CYTH_domain"/>
</dbReference>
<dbReference type="Pfam" id="PF01928">
    <property type="entry name" value="CYTH"/>
    <property type="match status" value="1"/>
</dbReference>
<dbReference type="GO" id="GO:0046872">
    <property type="term" value="F:metal ion binding"/>
    <property type="evidence" value="ECO:0007669"/>
    <property type="project" value="TreeGrafter"/>
</dbReference>
<dbReference type="Pfam" id="PF05235">
    <property type="entry name" value="CHAD"/>
    <property type="match status" value="1"/>
</dbReference>
<dbReference type="InterPro" id="IPR007899">
    <property type="entry name" value="CHAD_dom"/>
</dbReference>
<protein>
    <submittedName>
        <fullName evidence="2">CYTH and CHAD domain-containing protein</fullName>
    </submittedName>
</protein>
<dbReference type="CDD" id="cd07756">
    <property type="entry name" value="CYTH-like_Pase_CHAD"/>
    <property type="match status" value="1"/>
</dbReference>
<evidence type="ECO:0000259" key="1">
    <source>
        <dbReference type="PROSITE" id="PS51707"/>
    </source>
</evidence>
<accession>A0A858R6P9</accession>
<dbReference type="InterPro" id="IPR038186">
    <property type="entry name" value="CHAD_dom_sf"/>
</dbReference>
<gene>
    <name evidence="2" type="ORF">HHL28_08185</name>
</gene>
<feature type="domain" description="CYTH" evidence="1">
    <location>
        <begin position="7"/>
        <end position="218"/>
    </location>
</feature>
<evidence type="ECO:0000313" key="3">
    <source>
        <dbReference type="Proteomes" id="UP000501891"/>
    </source>
</evidence>
<dbReference type="Gene3D" id="2.40.320.10">
    <property type="entry name" value="Hypothetical Protein Pfu-838710-001"/>
    <property type="match status" value="1"/>
</dbReference>
<proteinExistence type="predicted"/>
<dbReference type="AlphaFoldDB" id="A0A858R6P9"/>
<name>A0A858R6P9_9PROT</name>
<evidence type="ECO:0000313" key="2">
    <source>
        <dbReference type="EMBL" id="QJE73065.1"/>
    </source>
</evidence>
<dbReference type="InterPro" id="IPR039013">
    <property type="entry name" value="YgiF"/>
</dbReference>
<dbReference type="SUPFAM" id="SSF55154">
    <property type="entry name" value="CYTH-like phosphatases"/>
    <property type="match status" value="1"/>
</dbReference>
<dbReference type="InterPro" id="IPR033469">
    <property type="entry name" value="CYTH-like_dom_sf"/>
</dbReference>
<organism evidence="2 3">
    <name type="scientific">Aerophototrophica crusticola</name>
    <dbReference type="NCBI Taxonomy" id="1709002"/>
    <lineage>
        <taxon>Bacteria</taxon>
        <taxon>Pseudomonadati</taxon>
        <taxon>Pseudomonadota</taxon>
        <taxon>Alphaproteobacteria</taxon>
        <taxon>Rhodospirillales</taxon>
        <taxon>Rhodospirillaceae</taxon>
        <taxon>Aerophototrophica</taxon>
    </lineage>
</organism>
<dbReference type="GO" id="GO:0050355">
    <property type="term" value="F:inorganic triphosphate phosphatase activity"/>
    <property type="evidence" value="ECO:0007669"/>
    <property type="project" value="InterPro"/>
</dbReference>
<dbReference type="KEGG" id="acru:HHL28_08185"/>
<dbReference type="Gene3D" id="1.40.20.10">
    <property type="entry name" value="CHAD domain"/>
    <property type="match status" value="1"/>
</dbReference>
<sequence>MEEAIPGREVELKLLVAPADLPRIGLLPEILAMADGPAVKQRLHTSYYDTPALELAARGVALRLRRQNGHRVQSLKTLGADTAGDAAGIAMRREWEWEITGDRPDLSLLAEGELARVFPADLADRLDPVFATDMQRTTLLLRPEPGIAVELALDLGQAVAQPPGKASTHRPISEMELELKSGRLVDLFRLAAVVHRKVPLRLSTRSKADLGFSLLTGESPKASPARPLGLTPVTTVAEAFRHMGRNGLAQLLDNEPALMAASDPAALREVAAALRRIEAAFALFKGVVASPRGDGLRQEMRELGQPIERARAWDRVAIRVMEPRQRGRQTPRVLSAAVAGARRAARMEAVERLNSPAGRHGCWSSAPGWRVATGTRKGSPACSPAPWRRWPPACWTTGWTRWPRPPRRWPPERMRGASCGSVPSACATPWTIAGPSGRWRRSAPCWQPWRRCGPS</sequence>
<dbReference type="PANTHER" id="PTHR39569">
    <property type="entry name" value="INORGANIC TRIPHOSPHATASE"/>
    <property type="match status" value="1"/>
</dbReference>
<reference evidence="2" key="1">
    <citation type="submission" date="2020-04" db="EMBL/GenBank/DDBJ databases">
        <title>A desert anoxygenic phototrophic bacterium fixes CO2 using RubisCO under aerobic conditions.</title>
        <authorList>
            <person name="Tang K."/>
        </authorList>
    </citation>
    <scope>NUCLEOTIDE SEQUENCE [LARGE SCALE GENOMIC DNA]</scope>
    <source>
        <strain evidence="2">MIMtkB3</strain>
    </source>
</reference>
<dbReference type="EMBL" id="CP051775">
    <property type="protein sequence ID" value="QJE73065.1"/>
    <property type="molecule type" value="Genomic_DNA"/>
</dbReference>
<dbReference type="SMART" id="SM01118">
    <property type="entry name" value="CYTH"/>
    <property type="match status" value="1"/>
</dbReference>
<dbReference type="Proteomes" id="UP000501891">
    <property type="component" value="Chromosome"/>
</dbReference>
<dbReference type="PANTHER" id="PTHR39569:SF1">
    <property type="entry name" value="INORGANIC TRIPHOSPHATASE"/>
    <property type="match status" value="1"/>
</dbReference>